<evidence type="ECO:0000313" key="3">
    <source>
        <dbReference type="Proteomes" id="UP001234343"/>
    </source>
</evidence>
<dbReference type="Proteomes" id="UP001234343">
    <property type="component" value="Unassembled WGS sequence"/>
</dbReference>
<protein>
    <submittedName>
        <fullName evidence="2">CsiV family protein</fullName>
    </submittedName>
</protein>
<evidence type="ECO:0000313" key="2">
    <source>
        <dbReference type="EMBL" id="MDM7861102.1"/>
    </source>
</evidence>
<name>A0ABT7SY29_9ALTE</name>
<gene>
    <name evidence="2" type="ORF">QTP81_10885</name>
</gene>
<accession>A0ABT7SY29</accession>
<proteinExistence type="predicted"/>
<organism evidence="2 3">
    <name type="scientific">Alteromonas arenosi</name>
    <dbReference type="NCBI Taxonomy" id="3055817"/>
    <lineage>
        <taxon>Bacteria</taxon>
        <taxon>Pseudomonadati</taxon>
        <taxon>Pseudomonadota</taxon>
        <taxon>Gammaproteobacteria</taxon>
        <taxon>Alteromonadales</taxon>
        <taxon>Alteromonadaceae</taxon>
        <taxon>Alteromonas/Salinimonas group</taxon>
        <taxon>Alteromonas</taxon>
    </lineage>
</organism>
<dbReference type="EMBL" id="JAUCBP010000007">
    <property type="protein sequence ID" value="MDM7861102.1"/>
    <property type="molecule type" value="Genomic_DNA"/>
</dbReference>
<keyword evidence="3" id="KW-1185">Reference proteome</keyword>
<feature type="coiled-coil region" evidence="1">
    <location>
        <begin position="291"/>
        <end position="320"/>
    </location>
</feature>
<evidence type="ECO:0000256" key="1">
    <source>
        <dbReference type="SAM" id="Coils"/>
    </source>
</evidence>
<dbReference type="Pfam" id="PF10972">
    <property type="entry name" value="CsiV"/>
    <property type="match status" value="1"/>
</dbReference>
<dbReference type="RefSeq" id="WP_289365461.1">
    <property type="nucleotide sequence ID" value="NZ_JAUCBP010000007.1"/>
</dbReference>
<comment type="caution">
    <text evidence="2">The sequence shown here is derived from an EMBL/GenBank/DDBJ whole genome shotgun (WGS) entry which is preliminary data.</text>
</comment>
<reference evidence="2 3" key="1">
    <citation type="submission" date="2023-06" db="EMBL/GenBank/DDBJ databases">
        <title>Alteromonas sp. ASW11-36 isolated from intertidal sand.</title>
        <authorList>
            <person name="Li Y."/>
        </authorList>
    </citation>
    <scope>NUCLEOTIDE SEQUENCE [LARGE SCALE GENOMIC DNA]</scope>
    <source>
        <strain evidence="2 3">ASW11-36</strain>
    </source>
</reference>
<keyword evidence="1" id="KW-0175">Coiled coil</keyword>
<dbReference type="InterPro" id="IPR021241">
    <property type="entry name" value="CsiV"/>
</dbReference>
<sequence>MKRQFVRKIRALTQRISAVTYICGAVVVGMSLPVAAQQQDWWFDIEVIVFERQHDTPLAEQFDSESETPSGYAYDLLSRALYPDVRSVLRTFPICPNDELPSVEAIIEEYRAFIASQQAATDDTLTQETPEEVTPLPNLVEDEDVENTEEPSETVLAPPLSPLTRLIEAQQAYIDKLPPLAEVTWQRPYDCLTPSDVLATDHFVFLNNIDLLPRANQMLQSPTGANWQRSYQPHLLDDDQRLLQEFADDIQRQRNQRVLLHTAWRQEVLFGRDVAQSMRLIAGQDYNAPLYQRWELEQQLAELERQQEQEQNRSANTETTQDEDPFFTDLFAAINGPVNPNIVDEILAEQTDPVAQAVHLIKPLWQLDGEFKVFLQYIGGVPYLHVDNDLRFRRPSQYNDFGEAVAFDNIEMKQLRRVISQQIHYFDHPLFGVIVQIRRYQRPSLLDDSLGETNE</sequence>